<dbReference type="InterPro" id="IPR011050">
    <property type="entry name" value="Pectin_lyase_fold/virulence"/>
</dbReference>
<dbReference type="PANTHER" id="PTHR31683:SF16">
    <property type="entry name" value="PECTIN LYASE A-RELATED"/>
    <property type="match status" value="1"/>
</dbReference>
<dbReference type="PANTHER" id="PTHR31683">
    <property type="entry name" value="PECTATE LYASE 18-RELATED"/>
    <property type="match status" value="1"/>
</dbReference>
<dbReference type="InterPro" id="IPR002022">
    <property type="entry name" value="Pec_lyase"/>
</dbReference>
<evidence type="ECO:0000256" key="3">
    <source>
        <dbReference type="ARBA" id="ARBA00022525"/>
    </source>
</evidence>
<dbReference type="Pfam" id="PF00544">
    <property type="entry name" value="Pectate_lyase_4"/>
    <property type="match status" value="1"/>
</dbReference>
<keyword evidence="6 13" id="KW-0456">Lyase</keyword>
<dbReference type="InterPro" id="IPR045032">
    <property type="entry name" value="PEL"/>
</dbReference>
<evidence type="ECO:0000313" key="16">
    <source>
        <dbReference type="EMBL" id="KAE8358458.1"/>
    </source>
</evidence>
<dbReference type="GO" id="GO:0005576">
    <property type="term" value="C:extracellular region"/>
    <property type="evidence" value="ECO:0007669"/>
    <property type="project" value="UniProtKB-SubCell"/>
</dbReference>
<gene>
    <name evidence="16" type="ORF">BDV27DRAFT_169410</name>
</gene>
<keyword evidence="7 13" id="KW-0119">Carbohydrate metabolism</keyword>
<evidence type="ECO:0000256" key="10">
    <source>
        <dbReference type="ARBA" id="ARBA00036818"/>
    </source>
</evidence>
<dbReference type="GeneID" id="43659470"/>
<dbReference type="FunFam" id="2.160.20.10:FF:000003">
    <property type="entry name" value="Pectin lyase F"/>
    <property type="match status" value="1"/>
</dbReference>
<keyword evidence="9 13" id="KW-0624">Polysaccharide degradation</keyword>
<dbReference type="SMART" id="SM00656">
    <property type="entry name" value="Amb_all"/>
    <property type="match status" value="1"/>
</dbReference>
<sequence length="391" mass="40738">MKYAAVLTTVAALASQALAAGVSGTAEGFASSATGGGSATAVYPSTTDELVSYLGDDEARVIVLSKTFDFTNTEGTTTATGCAPWGTGSACQVAINKDDWCTNYESSAPSVSVTYDNAGSLGITVNSNKSLIGEGTKGVIKGKGLRIVNGVENVIIQNIAVTDINPKYVWGGDAITINQADLVWVDHVTTARIGRQHYVLGTEADNRVTLSNNYIDGESDYSATCDGHHYWNVYLDGSSDKVTMKGNYFYKTSGRAPKVQGNTYLHAVNNYWNDNSNHAFEIGSGGYVLAEGNTFASVTAAVESSSLQGELFSSSSDAATCSSYIGRACKANSFTDSGDLSGTTVDVLSKFKGETVATADTASTAPASNAGQGNLLVSCAVFIYVACQCRS</sequence>
<evidence type="ECO:0000256" key="5">
    <source>
        <dbReference type="ARBA" id="ARBA00023157"/>
    </source>
</evidence>
<comment type="function">
    <text evidence="11">Pectinolytic enzymes consist of four classes of enzymes: pectin lyase, polygalacturonase, pectin methylesterase and rhamnogalacturonase. Among pectinolytic enzymes, pectin lyase is the most important in depolymerization of pectin, since it cleaves internal glycosidic bonds of highly methylated pectins.</text>
</comment>
<dbReference type="Proteomes" id="UP000326268">
    <property type="component" value="Unassembled WGS sequence"/>
</dbReference>
<evidence type="ECO:0000256" key="1">
    <source>
        <dbReference type="ARBA" id="ARBA00004613"/>
    </source>
</evidence>
<comment type="similarity">
    <text evidence="2 13">Belongs to the polysaccharide lyase 1 family.</text>
</comment>
<reference evidence="16 17" key="1">
    <citation type="submission" date="2019-04" db="EMBL/GenBank/DDBJ databases">
        <title>Friends and foes A comparative genomics studyof 23 Aspergillus species from section Flavi.</title>
        <authorList>
            <consortium name="DOE Joint Genome Institute"/>
            <person name="Kjaerbolling I."/>
            <person name="Vesth T."/>
            <person name="Frisvad J.C."/>
            <person name="Nybo J.L."/>
            <person name="Theobald S."/>
            <person name="Kildgaard S."/>
            <person name="Isbrandt T."/>
            <person name="Kuo A."/>
            <person name="Sato A."/>
            <person name="Lyhne E.K."/>
            <person name="Kogle M.E."/>
            <person name="Wiebenga A."/>
            <person name="Kun R.S."/>
            <person name="Lubbers R.J."/>
            <person name="Makela M.R."/>
            <person name="Barry K."/>
            <person name="Chovatia M."/>
            <person name="Clum A."/>
            <person name="Daum C."/>
            <person name="Haridas S."/>
            <person name="He G."/>
            <person name="LaButti K."/>
            <person name="Lipzen A."/>
            <person name="Mondo S."/>
            <person name="Riley R."/>
            <person name="Salamov A."/>
            <person name="Simmons B.A."/>
            <person name="Magnuson J.K."/>
            <person name="Henrissat B."/>
            <person name="Mortensen U.H."/>
            <person name="Larsen T.O."/>
            <person name="Devries R.P."/>
            <person name="Grigoriev I.V."/>
            <person name="Machida M."/>
            <person name="Baker S.E."/>
            <person name="Andersen M.R."/>
        </authorList>
    </citation>
    <scope>NUCLEOTIDE SEQUENCE [LARGE SCALE GENOMIC DNA]</scope>
    <source>
        <strain evidence="16 17">CBS 763.97</strain>
    </source>
</reference>
<evidence type="ECO:0000256" key="4">
    <source>
        <dbReference type="ARBA" id="ARBA00022729"/>
    </source>
</evidence>
<dbReference type="EMBL" id="ML737894">
    <property type="protein sequence ID" value="KAE8358458.1"/>
    <property type="molecule type" value="Genomic_DNA"/>
</dbReference>
<dbReference type="RefSeq" id="XP_031921539.1">
    <property type="nucleotide sequence ID" value="XM_032075024.1"/>
</dbReference>
<feature type="domain" description="Pectate lyase" evidence="15">
    <location>
        <begin position="94"/>
        <end position="304"/>
    </location>
</feature>
<keyword evidence="3 13" id="KW-0964">Secreted</keyword>
<name>A0A5N6ZM27_9EURO</name>
<evidence type="ECO:0000256" key="11">
    <source>
        <dbReference type="ARBA" id="ARBA00037631"/>
    </source>
</evidence>
<proteinExistence type="inferred from homology"/>
<dbReference type="GO" id="GO:0030570">
    <property type="term" value="F:pectate lyase activity"/>
    <property type="evidence" value="ECO:0007669"/>
    <property type="project" value="InterPro"/>
</dbReference>
<evidence type="ECO:0000256" key="7">
    <source>
        <dbReference type="ARBA" id="ARBA00023277"/>
    </source>
</evidence>
<dbReference type="GO" id="GO:0047490">
    <property type="term" value="F:pectin lyase activity"/>
    <property type="evidence" value="ECO:0007669"/>
    <property type="project" value="UniProtKB-EC"/>
</dbReference>
<comment type="catalytic activity">
    <reaction evidence="10">
        <text>Eliminative cleavage of (1-&gt;4)-alpha-D-galacturonan methyl ester to give oligosaccharides with 4-deoxy-6-O-methyl-alpha-D-galact-4-enuronosyl groups at their non-reducing ends.</text>
        <dbReference type="EC" id="4.2.2.10"/>
    </reaction>
</comment>
<protein>
    <recommendedName>
        <fullName evidence="12">pectin lyase</fullName>
        <ecNumber evidence="12">4.2.2.10</ecNumber>
    </recommendedName>
</protein>
<evidence type="ECO:0000313" key="17">
    <source>
        <dbReference type="Proteomes" id="UP000326268"/>
    </source>
</evidence>
<comment type="subcellular location">
    <subcellularLocation>
        <location evidence="1 13">Secreted</location>
    </subcellularLocation>
</comment>
<evidence type="ECO:0000256" key="14">
    <source>
        <dbReference type="SAM" id="SignalP"/>
    </source>
</evidence>
<dbReference type="GO" id="GO:0071555">
    <property type="term" value="P:cell wall organization"/>
    <property type="evidence" value="ECO:0007669"/>
    <property type="project" value="UniProtKB-KW"/>
</dbReference>
<dbReference type="GO" id="GO:0000272">
    <property type="term" value="P:polysaccharide catabolic process"/>
    <property type="evidence" value="ECO:0007669"/>
    <property type="project" value="UniProtKB-KW"/>
</dbReference>
<dbReference type="Gene3D" id="2.160.20.10">
    <property type="entry name" value="Single-stranded right-handed beta-helix, Pectin lyase-like"/>
    <property type="match status" value="1"/>
</dbReference>
<evidence type="ECO:0000256" key="12">
    <source>
        <dbReference type="ARBA" id="ARBA00039082"/>
    </source>
</evidence>
<evidence type="ECO:0000256" key="13">
    <source>
        <dbReference type="RuleBase" id="RU361173"/>
    </source>
</evidence>
<keyword evidence="17" id="KW-1185">Reference proteome</keyword>
<dbReference type="InterPro" id="IPR012334">
    <property type="entry name" value="Pectin_lyas_fold"/>
</dbReference>
<evidence type="ECO:0000256" key="9">
    <source>
        <dbReference type="ARBA" id="ARBA00023326"/>
    </source>
</evidence>
<feature type="signal peptide" evidence="14">
    <location>
        <begin position="1"/>
        <end position="19"/>
    </location>
</feature>
<keyword evidence="4 14" id="KW-0732">Signal</keyword>
<dbReference type="SUPFAM" id="SSF51126">
    <property type="entry name" value="Pectin lyase-like"/>
    <property type="match status" value="1"/>
</dbReference>
<dbReference type="AlphaFoldDB" id="A0A5N6ZM27"/>
<evidence type="ECO:0000256" key="8">
    <source>
        <dbReference type="ARBA" id="ARBA00023316"/>
    </source>
</evidence>
<dbReference type="OrthoDB" id="1637350at2759"/>
<organism evidence="16 17">
    <name type="scientific">Aspergillus caelatus</name>
    <dbReference type="NCBI Taxonomy" id="61420"/>
    <lineage>
        <taxon>Eukaryota</taxon>
        <taxon>Fungi</taxon>
        <taxon>Dikarya</taxon>
        <taxon>Ascomycota</taxon>
        <taxon>Pezizomycotina</taxon>
        <taxon>Eurotiomycetes</taxon>
        <taxon>Eurotiomycetidae</taxon>
        <taxon>Eurotiales</taxon>
        <taxon>Aspergillaceae</taxon>
        <taxon>Aspergillus</taxon>
        <taxon>Aspergillus subgen. Circumdati</taxon>
    </lineage>
</organism>
<dbReference type="EC" id="4.2.2.10" evidence="12"/>
<accession>A0A5N6ZM27</accession>
<evidence type="ECO:0000256" key="6">
    <source>
        <dbReference type="ARBA" id="ARBA00023239"/>
    </source>
</evidence>
<feature type="chain" id="PRO_5024886631" description="pectin lyase" evidence="14">
    <location>
        <begin position="20"/>
        <end position="391"/>
    </location>
</feature>
<evidence type="ECO:0000256" key="2">
    <source>
        <dbReference type="ARBA" id="ARBA00010980"/>
    </source>
</evidence>
<keyword evidence="8" id="KW-0961">Cell wall biogenesis/degradation</keyword>
<keyword evidence="5" id="KW-1015">Disulfide bond</keyword>
<evidence type="ECO:0000259" key="15">
    <source>
        <dbReference type="SMART" id="SM00656"/>
    </source>
</evidence>